<dbReference type="eggNOG" id="ENOG502ZYCZ">
    <property type="taxonomic scope" value="Bacteria"/>
</dbReference>
<dbReference type="InterPro" id="IPR004107">
    <property type="entry name" value="Integrase_SAM-like_N"/>
</dbReference>
<dbReference type="SUPFAM" id="SSF56349">
    <property type="entry name" value="DNA breaking-rejoining enzymes"/>
    <property type="match status" value="1"/>
</dbReference>
<dbReference type="PROSITE" id="PS51900">
    <property type="entry name" value="CB"/>
    <property type="match status" value="1"/>
</dbReference>
<dbReference type="GO" id="GO:0015074">
    <property type="term" value="P:DNA integration"/>
    <property type="evidence" value="ECO:0007669"/>
    <property type="project" value="UniProtKB-KW"/>
</dbReference>
<name>H7FLV3_FLAFP</name>
<dbReference type="InterPro" id="IPR010998">
    <property type="entry name" value="Integrase_recombinase_N"/>
</dbReference>
<dbReference type="STRING" id="1086011.HJ01_00151"/>
<dbReference type="InterPro" id="IPR044068">
    <property type="entry name" value="CB"/>
</dbReference>
<evidence type="ECO:0000259" key="4">
    <source>
        <dbReference type="PROSITE" id="PS51900"/>
    </source>
</evidence>
<dbReference type="PATRIC" id="fig|1086011.3.peg.146"/>
<organism evidence="5 6">
    <name type="scientific">Flavobacterium frigoris (strain PS1)</name>
    <dbReference type="NCBI Taxonomy" id="1086011"/>
    <lineage>
        <taxon>Bacteria</taxon>
        <taxon>Pseudomonadati</taxon>
        <taxon>Bacteroidota</taxon>
        <taxon>Flavobacteriia</taxon>
        <taxon>Flavobacteriales</taxon>
        <taxon>Flavobacteriaceae</taxon>
        <taxon>Flavobacterium</taxon>
    </lineage>
</organism>
<keyword evidence="6" id="KW-1185">Reference proteome</keyword>
<comment type="caution">
    <text evidence="5">The sequence shown here is derived from an EMBL/GenBank/DDBJ whole genome shotgun (WGS) entry which is preliminary data.</text>
</comment>
<evidence type="ECO:0000256" key="3">
    <source>
        <dbReference type="PROSITE-ProRule" id="PRU01248"/>
    </source>
</evidence>
<reference evidence="5 6" key="1">
    <citation type="journal article" date="2014" name="Acta Crystallogr. D">
        <title>Structure-based characterization and antifreeze properties of a hyperactive ice-binding protein from the Antarctic bacterium Flavobacterium frigoris PS1.</title>
        <authorList>
            <person name="Do H."/>
            <person name="Kim S.J."/>
            <person name="Kim H.J."/>
            <person name="Lee J.H."/>
        </authorList>
    </citation>
    <scope>NUCLEOTIDE SEQUENCE [LARGE SCALE GENOMIC DNA]</scope>
    <source>
        <strain evidence="5 6">PS1</strain>
    </source>
</reference>
<dbReference type="Gene3D" id="1.10.150.130">
    <property type="match status" value="1"/>
</dbReference>
<dbReference type="GO" id="GO:0003677">
    <property type="term" value="F:DNA binding"/>
    <property type="evidence" value="ECO:0007669"/>
    <property type="project" value="UniProtKB-UniRule"/>
</dbReference>
<gene>
    <name evidence="5" type="ORF">HJ01_00151</name>
</gene>
<dbReference type="AlphaFoldDB" id="H7FLV3"/>
<evidence type="ECO:0000256" key="2">
    <source>
        <dbReference type="ARBA" id="ARBA00023125"/>
    </source>
</evidence>
<evidence type="ECO:0000256" key="1">
    <source>
        <dbReference type="ARBA" id="ARBA00022908"/>
    </source>
</evidence>
<proteinExistence type="predicted"/>
<sequence length="292" mass="34353">MKIFCRVCNLGNSNYKHFDSQVYRVRIHVLGTKILEATDYADALIEAIAFEKELNATEFTTIGNEIIENVLDEDIRNDYSLADAVIRYSQYLNGESNYALLKKDISVGHRKELLRYCKFYSQNVHKKKNITKLRVKDIARDEVSDFFKWADNKYKEKTLKKFMGTLKGFFEFLIDIEEIDMRNPFRTYIVKDTGSSVIKTIIKEEFQTVLEAVDTADPIFKLGGKGEKKNLYRSYLKQAYKLFLLTGCRREELVVMKWNDFHNFNKSVKFMYIDNIKVQRIKNRSNILSLLQ</sequence>
<evidence type="ECO:0000313" key="6">
    <source>
        <dbReference type="Proteomes" id="UP000005566"/>
    </source>
</evidence>
<accession>H7FLV3</accession>
<dbReference type="Proteomes" id="UP000005566">
    <property type="component" value="Unassembled WGS sequence"/>
</dbReference>
<dbReference type="OrthoDB" id="1314641at2"/>
<keyword evidence="1" id="KW-0229">DNA integration</keyword>
<keyword evidence="2 3" id="KW-0238">DNA-binding</keyword>
<feature type="domain" description="Core-binding (CB)" evidence="4">
    <location>
        <begin position="79"/>
        <end position="174"/>
    </location>
</feature>
<evidence type="ECO:0000313" key="5">
    <source>
        <dbReference type="EMBL" id="EIA10645.1"/>
    </source>
</evidence>
<dbReference type="RefSeq" id="WP_007136328.1">
    <property type="nucleotide sequence ID" value="NZ_AHKF01000004.1"/>
</dbReference>
<dbReference type="InterPro" id="IPR011010">
    <property type="entry name" value="DNA_brk_join_enz"/>
</dbReference>
<protein>
    <recommendedName>
        <fullName evidence="4">Core-binding (CB) domain-containing protein</fullName>
    </recommendedName>
</protein>
<dbReference type="Pfam" id="PF02899">
    <property type="entry name" value="Phage_int_SAM_1"/>
    <property type="match status" value="1"/>
</dbReference>
<dbReference type="EMBL" id="AHKF01000004">
    <property type="protein sequence ID" value="EIA10645.1"/>
    <property type="molecule type" value="Genomic_DNA"/>
</dbReference>